<dbReference type="Proteomes" id="UP000005237">
    <property type="component" value="Unassembled WGS sequence"/>
</dbReference>
<dbReference type="PANTHER" id="PTHR21539:SF0">
    <property type="entry name" value="SAGA-ASSOCIATED FACTOR 29"/>
    <property type="match status" value="1"/>
</dbReference>
<dbReference type="OMA" id="AFIDGIW"/>
<dbReference type="CDD" id="cd20394">
    <property type="entry name" value="Tudor_SGF29_rpt2"/>
    <property type="match status" value="1"/>
</dbReference>
<proteinExistence type="predicted"/>
<feature type="domain" description="SGF29 C-terminal" evidence="6">
    <location>
        <begin position="140"/>
        <end position="276"/>
    </location>
</feature>
<organism evidence="7 8">
    <name type="scientific">Caenorhabditis japonica</name>
    <dbReference type="NCBI Taxonomy" id="281687"/>
    <lineage>
        <taxon>Eukaryota</taxon>
        <taxon>Metazoa</taxon>
        <taxon>Ecdysozoa</taxon>
        <taxon>Nematoda</taxon>
        <taxon>Chromadorea</taxon>
        <taxon>Rhabditida</taxon>
        <taxon>Rhabditina</taxon>
        <taxon>Rhabditomorpha</taxon>
        <taxon>Rhabditoidea</taxon>
        <taxon>Rhabditidae</taxon>
        <taxon>Peloderinae</taxon>
        <taxon>Caenorhabditis</taxon>
    </lineage>
</organism>
<dbReference type="PANTHER" id="PTHR21539">
    <property type="entry name" value="SAGA-ASSOCIATED FACTOR 29"/>
    <property type="match status" value="1"/>
</dbReference>
<evidence type="ECO:0000256" key="5">
    <source>
        <dbReference type="ARBA" id="ARBA00023242"/>
    </source>
</evidence>
<evidence type="ECO:0000313" key="7">
    <source>
        <dbReference type="EnsemblMetazoa" id="CJA09151.1"/>
    </source>
</evidence>
<dbReference type="AlphaFoldDB" id="A0A8R1HWW7"/>
<dbReference type="Pfam" id="PF07039">
    <property type="entry name" value="SGF29_Tudor"/>
    <property type="match status" value="1"/>
</dbReference>
<dbReference type="GO" id="GO:0000124">
    <property type="term" value="C:SAGA complex"/>
    <property type="evidence" value="ECO:0007669"/>
    <property type="project" value="InterPro"/>
</dbReference>
<reference evidence="7" key="2">
    <citation type="submission" date="2022-06" db="UniProtKB">
        <authorList>
            <consortium name="EnsemblMetazoa"/>
        </authorList>
    </citation>
    <scope>IDENTIFICATION</scope>
    <source>
        <strain evidence="7">DF5081</strain>
    </source>
</reference>
<dbReference type="GO" id="GO:0140672">
    <property type="term" value="C:ATAC complex"/>
    <property type="evidence" value="ECO:0007669"/>
    <property type="project" value="UniProtKB-ARBA"/>
</dbReference>
<dbReference type="EnsemblMetazoa" id="CJA09151.1">
    <property type="protein sequence ID" value="CJA09151.1"/>
    <property type="gene ID" value="WBGene00128353"/>
</dbReference>
<dbReference type="PROSITE" id="PS51518">
    <property type="entry name" value="SGF29_C"/>
    <property type="match status" value="1"/>
</dbReference>
<evidence type="ECO:0000256" key="1">
    <source>
        <dbReference type="ARBA" id="ARBA00004123"/>
    </source>
</evidence>
<protein>
    <submittedName>
        <fullName evidence="7">SGF29 C-terminal domain-containing protein</fullName>
    </submittedName>
</protein>
<dbReference type="FunFam" id="2.30.30.140:FF:000029">
    <property type="entry name" value="SAGA-associated factor 29 homolog"/>
    <property type="match status" value="1"/>
</dbReference>
<sequence>MPKKKNEMQVIEELKKKTAEEIHKKLPTLKAKQDAINENLQRLQEFRDAEANPYGKGKQKNMAAVTAVYRACDSQQVFGRNLLEEIHRAHEADYRAQMTGEISRRDLMELIKIRGHLLPLWIGYDSPFPCENVGAIAPAENSKLNEHDSVAAFNKDGNWILADIVTCHSNSRYECRDVDDDKKKLTVFARSHLIPLPKWKANPASDRHALFEKNAIVLALYPQTTCFYKGIVHSAPADFREPYQVMFEDSSYNSGFCPPMPVSQKYIVAFREVAGHTASTAPKKGNNHKKK</sequence>
<accession>A0A8R1HWW7</accession>
<dbReference type="GO" id="GO:0005634">
    <property type="term" value="C:nucleus"/>
    <property type="evidence" value="ECO:0007669"/>
    <property type="project" value="UniProtKB-SubCell"/>
</dbReference>
<evidence type="ECO:0000256" key="4">
    <source>
        <dbReference type="ARBA" id="ARBA00023163"/>
    </source>
</evidence>
<evidence type="ECO:0000256" key="3">
    <source>
        <dbReference type="ARBA" id="ARBA00023054"/>
    </source>
</evidence>
<keyword evidence="5" id="KW-0539">Nucleus</keyword>
<keyword evidence="3" id="KW-0175">Coiled coil</keyword>
<dbReference type="InterPro" id="IPR047287">
    <property type="entry name" value="Tudor_SGF29_rpt2"/>
</dbReference>
<keyword evidence="8" id="KW-1185">Reference proteome</keyword>
<evidence type="ECO:0000256" key="2">
    <source>
        <dbReference type="ARBA" id="ARBA00023015"/>
    </source>
</evidence>
<dbReference type="CDD" id="cd20393">
    <property type="entry name" value="Tudor_SGF29_rpt1"/>
    <property type="match status" value="1"/>
</dbReference>
<comment type="subcellular location">
    <subcellularLocation>
        <location evidence="1">Nucleus</location>
    </subcellularLocation>
</comment>
<reference evidence="8" key="1">
    <citation type="submission" date="2010-08" db="EMBL/GenBank/DDBJ databases">
        <authorList>
            <consortium name="Caenorhabditis japonica Sequencing Consortium"/>
            <person name="Wilson R.K."/>
        </authorList>
    </citation>
    <scope>NUCLEOTIDE SEQUENCE [LARGE SCALE GENOMIC DNA]</scope>
    <source>
        <strain evidence="8">DF5081</strain>
    </source>
</reference>
<evidence type="ECO:0000313" key="8">
    <source>
        <dbReference type="Proteomes" id="UP000005237"/>
    </source>
</evidence>
<dbReference type="InterPro" id="IPR047288">
    <property type="entry name" value="Tudor_SGF29_rpt1"/>
</dbReference>
<dbReference type="Gene3D" id="2.30.30.140">
    <property type="match status" value="2"/>
</dbReference>
<keyword evidence="4" id="KW-0804">Transcription</keyword>
<dbReference type="InterPro" id="IPR037802">
    <property type="entry name" value="SGF29"/>
</dbReference>
<keyword evidence="2" id="KW-0805">Transcription regulation</keyword>
<dbReference type="InterPro" id="IPR010750">
    <property type="entry name" value="SGF29_tudor-like_dom"/>
</dbReference>
<name>A0A8R1HWW7_CAEJA</name>
<evidence type="ECO:0000259" key="6">
    <source>
        <dbReference type="PROSITE" id="PS51518"/>
    </source>
</evidence>
<dbReference type="FunFam" id="2.30.30.140:FF:000026">
    <property type="entry name" value="SAGA-associated factor 29 homolog"/>
    <property type="match status" value="1"/>
</dbReference>